<dbReference type="Proteomes" id="UP000236319">
    <property type="component" value="Unassembled WGS sequence"/>
</dbReference>
<protein>
    <submittedName>
        <fullName evidence="1">C6 zinc finger domain-containing protein, putative</fullName>
    </submittedName>
</protein>
<accession>A0A2H6K6V4</accession>
<reference evidence="1 2" key="1">
    <citation type="journal article" date="2017" name="BMC Genomics">
        <title>Whole-genome assembly of Babesia ovata and comparative genomics between closely related pathogens.</title>
        <authorList>
            <person name="Yamagishi J."/>
            <person name="Asada M."/>
            <person name="Hakimi H."/>
            <person name="Tanaka T.Q."/>
            <person name="Sugimoto C."/>
            <person name="Kawazu S."/>
        </authorList>
    </citation>
    <scope>NUCLEOTIDE SEQUENCE [LARGE SCALE GENOMIC DNA]</scope>
    <source>
        <strain evidence="1 2">Miyake</strain>
    </source>
</reference>
<name>A0A2H6K6V4_9APIC</name>
<dbReference type="RefSeq" id="XP_028864963.1">
    <property type="nucleotide sequence ID" value="XM_029009130.1"/>
</dbReference>
<keyword evidence="2" id="KW-1185">Reference proteome</keyword>
<comment type="caution">
    <text evidence="1">The sequence shown here is derived from an EMBL/GenBank/DDBJ whole genome shotgun (WGS) entry which is preliminary data.</text>
</comment>
<dbReference type="AlphaFoldDB" id="A0A2H6K6V4"/>
<dbReference type="VEuPathDB" id="PiroplasmaDB:BOVATA_002130"/>
<proteinExistence type="predicted"/>
<evidence type="ECO:0000313" key="2">
    <source>
        <dbReference type="Proteomes" id="UP000236319"/>
    </source>
</evidence>
<sequence>MLQLDVCQFRTLTGYSTLGFSPTQLITSEYIVIEVIHVLVEGEHPAACGEEGLNVDEVGGPGGEELRADAQNVHAVEEYDDYVERGDEPECCDAEEEGCTDAVEEFVDLVKQLREVVGVEDLAELLGEGGTILVLRDQGRCVPEREAVTVQGRHRSPALDYGGASAAGGR</sequence>
<evidence type="ECO:0000313" key="1">
    <source>
        <dbReference type="EMBL" id="GBE58720.1"/>
    </source>
</evidence>
<gene>
    <name evidence="1" type="ORF">BOVATA_002130</name>
</gene>
<organism evidence="1 2">
    <name type="scientific">Babesia ovata</name>
    <dbReference type="NCBI Taxonomy" id="189622"/>
    <lineage>
        <taxon>Eukaryota</taxon>
        <taxon>Sar</taxon>
        <taxon>Alveolata</taxon>
        <taxon>Apicomplexa</taxon>
        <taxon>Aconoidasida</taxon>
        <taxon>Piroplasmida</taxon>
        <taxon>Babesiidae</taxon>
        <taxon>Babesia</taxon>
    </lineage>
</organism>
<dbReference type="GeneID" id="39872490"/>
<dbReference type="EMBL" id="BDSA01000001">
    <property type="protein sequence ID" value="GBE58720.1"/>
    <property type="molecule type" value="Genomic_DNA"/>
</dbReference>